<protein>
    <submittedName>
        <fullName evidence="4">Fimbrial protein</fullName>
    </submittedName>
</protein>
<evidence type="ECO:0000313" key="4">
    <source>
        <dbReference type="EMBL" id="KAF1019525.1"/>
    </source>
</evidence>
<evidence type="ECO:0000256" key="1">
    <source>
        <dbReference type="ARBA" id="ARBA00022481"/>
    </source>
</evidence>
<dbReference type="PANTHER" id="PTHR30093:SF47">
    <property type="entry name" value="TYPE IV PILUS NON-CORE MINOR PILIN PILE"/>
    <property type="match status" value="1"/>
</dbReference>
<dbReference type="Pfam" id="PF07963">
    <property type="entry name" value="N_methyl"/>
    <property type="match status" value="1"/>
</dbReference>
<comment type="caution">
    <text evidence="4">The sequence shown here is derived from an EMBL/GenBank/DDBJ whole genome shotgun (WGS) entry which is preliminary data.</text>
</comment>
<keyword evidence="3" id="KW-0472">Membrane</keyword>
<evidence type="ECO:0000256" key="3">
    <source>
        <dbReference type="SAM" id="Phobius"/>
    </source>
</evidence>
<name>A0A833UKB8_ACIBZ</name>
<dbReference type="PANTHER" id="PTHR30093">
    <property type="entry name" value="GENERAL SECRETION PATHWAY PROTEIN G"/>
    <property type="match status" value="1"/>
</dbReference>
<gene>
    <name evidence="4" type="primary">fimA_5</name>
    <name evidence="4" type="ORF">GAK29_03895</name>
</gene>
<dbReference type="Gene3D" id="3.30.700.10">
    <property type="entry name" value="Glycoprotein, Type 4 Pilin"/>
    <property type="match status" value="1"/>
</dbReference>
<keyword evidence="3" id="KW-1133">Transmembrane helix</keyword>
<accession>A0A833UKB8</accession>
<dbReference type="InterPro" id="IPR031982">
    <property type="entry name" value="PilE-like"/>
</dbReference>
<dbReference type="AlphaFoldDB" id="A0A833UKB8"/>
<dbReference type="NCBIfam" id="TIGR02532">
    <property type="entry name" value="IV_pilin_GFxxxE"/>
    <property type="match status" value="1"/>
</dbReference>
<dbReference type="GO" id="GO:0043683">
    <property type="term" value="P:type IV pilus assembly"/>
    <property type="evidence" value="ECO:0007669"/>
    <property type="project" value="InterPro"/>
</dbReference>
<dbReference type="Pfam" id="PF16732">
    <property type="entry name" value="ComP_DUS"/>
    <property type="match status" value="1"/>
</dbReference>
<evidence type="ECO:0000256" key="2">
    <source>
        <dbReference type="SAM" id="MobiDB-lite"/>
    </source>
</evidence>
<keyword evidence="1" id="KW-0488">Methylation</keyword>
<dbReference type="Proteomes" id="UP000490535">
    <property type="component" value="Unassembled WGS sequence"/>
</dbReference>
<keyword evidence="3" id="KW-0812">Transmembrane</keyword>
<dbReference type="GO" id="GO:0015628">
    <property type="term" value="P:protein secretion by the type II secretion system"/>
    <property type="evidence" value="ECO:0007669"/>
    <property type="project" value="InterPro"/>
</dbReference>
<feature type="region of interest" description="Disordered" evidence="2">
    <location>
        <begin position="136"/>
        <end position="155"/>
    </location>
</feature>
<dbReference type="InterPro" id="IPR000983">
    <property type="entry name" value="Bac_GSPG_pilin"/>
</dbReference>
<proteinExistence type="predicted"/>
<dbReference type="EMBL" id="WNDP01000141">
    <property type="protein sequence ID" value="KAF1019525.1"/>
    <property type="molecule type" value="Genomic_DNA"/>
</dbReference>
<dbReference type="InterPro" id="IPR045584">
    <property type="entry name" value="Pilin-like"/>
</dbReference>
<dbReference type="PROSITE" id="PS00409">
    <property type="entry name" value="PROKAR_NTER_METHYL"/>
    <property type="match status" value="1"/>
</dbReference>
<sequence>MVKNQQGFTLIEVMIVVVIIGILATIAYPSYQEYVRRTNRVDMQATMLQLASQIQRYKIANFTLIGVTKSDLGIEANYPTQGTTLYTVSISPIDSSGKLTSNVWTVTAVPINTTIQKGDGHIVLNSRGERCWTKGTDVNSGAPCTPSASTNWDGR</sequence>
<feature type="transmembrane region" description="Helical" evidence="3">
    <location>
        <begin position="6"/>
        <end position="28"/>
    </location>
</feature>
<reference evidence="5" key="1">
    <citation type="journal article" date="2020" name="MBio">
        <title>Horizontal gene transfer to a defensive symbiont with a reduced genome amongst a multipartite beetle microbiome.</title>
        <authorList>
            <person name="Waterworth S.C."/>
            <person name="Florez L.V."/>
            <person name="Rees E.R."/>
            <person name="Hertweck C."/>
            <person name="Kaltenpoth M."/>
            <person name="Kwan J.C."/>
        </authorList>
    </citation>
    <scope>NUCLEOTIDE SEQUENCE [LARGE SCALE GENOMIC DNA]</scope>
</reference>
<dbReference type="SUPFAM" id="SSF54523">
    <property type="entry name" value="Pili subunits"/>
    <property type="match status" value="1"/>
</dbReference>
<dbReference type="GO" id="GO:0015627">
    <property type="term" value="C:type II protein secretion system complex"/>
    <property type="evidence" value="ECO:0007669"/>
    <property type="project" value="InterPro"/>
</dbReference>
<evidence type="ECO:0000313" key="5">
    <source>
        <dbReference type="Proteomes" id="UP000490535"/>
    </source>
</evidence>
<dbReference type="PRINTS" id="PR00813">
    <property type="entry name" value="BCTERIALGSPG"/>
</dbReference>
<feature type="compositionally biased region" description="Polar residues" evidence="2">
    <location>
        <begin position="146"/>
        <end position="155"/>
    </location>
</feature>
<dbReference type="InterPro" id="IPR012902">
    <property type="entry name" value="N_methyl_site"/>
</dbReference>
<organism evidence="4 5">
    <name type="scientific">Acinetobacter bereziniae</name>
    <name type="common">Acinetobacter genomosp. 10</name>
    <dbReference type="NCBI Taxonomy" id="106648"/>
    <lineage>
        <taxon>Bacteria</taxon>
        <taxon>Pseudomonadati</taxon>
        <taxon>Pseudomonadota</taxon>
        <taxon>Gammaproteobacteria</taxon>
        <taxon>Moraxellales</taxon>
        <taxon>Moraxellaceae</taxon>
        <taxon>Acinetobacter</taxon>
    </lineage>
</organism>